<comment type="caution">
    <text evidence="12">The sequence shown here is derived from an EMBL/GenBank/DDBJ whole genome shotgun (WGS) entry which is preliminary data.</text>
</comment>
<evidence type="ECO:0000256" key="8">
    <source>
        <dbReference type="RuleBase" id="RU003918"/>
    </source>
</evidence>
<dbReference type="InterPro" id="IPR018046">
    <property type="entry name" value="Pili_assmbl_chaperone_CS"/>
</dbReference>
<gene>
    <name evidence="12" type="ORF">P8609_16445</name>
</gene>
<dbReference type="EMBL" id="JARUHG010000006">
    <property type="protein sequence ID" value="MDR0184555.1"/>
    <property type="molecule type" value="Genomic_DNA"/>
</dbReference>
<feature type="signal peptide" evidence="9">
    <location>
        <begin position="1"/>
        <end position="24"/>
    </location>
</feature>
<dbReference type="PRINTS" id="PR00969">
    <property type="entry name" value="CHAPERONPILI"/>
</dbReference>
<feature type="chain" id="PRO_5047257792" evidence="9">
    <location>
        <begin position="25"/>
        <end position="242"/>
    </location>
</feature>
<dbReference type="SUPFAM" id="SSF49584">
    <property type="entry name" value="Periplasmic chaperone C-domain"/>
    <property type="match status" value="1"/>
</dbReference>
<evidence type="ECO:0000256" key="4">
    <source>
        <dbReference type="ARBA" id="ARBA00022729"/>
    </source>
</evidence>
<comment type="subcellular location">
    <subcellularLocation>
        <location evidence="1 8">Periplasm</location>
    </subcellularLocation>
</comment>
<dbReference type="SUPFAM" id="SSF49354">
    <property type="entry name" value="PapD-like"/>
    <property type="match status" value="1"/>
</dbReference>
<evidence type="ECO:0000256" key="6">
    <source>
        <dbReference type="ARBA" id="ARBA00023186"/>
    </source>
</evidence>
<dbReference type="PROSITE" id="PS00635">
    <property type="entry name" value="PILI_CHAPERONE"/>
    <property type="match status" value="1"/>
</dbReference>
<evidence type="ECO:0000256" key="7">
    <source>
        <dbReference type="ARBA" id="ARBA00023319"/>
    </source>
</evidence>
<dbReference type="InterPro" id="IPR016147">
    <property type="entry name" value="Pili_assmbl_chaperone_N"/>
</dbReference>
<keyword evidence="6 8" id="KW-0143">Chaperone</keyword>
<name>A0ABU1CHX2_9GAMM</name>
<evidence type="ECO:0000259" key="11">
    <source>
        <dbReference type="Pfam" id="PF02753"/>
    </source>
</evidence>
<keyword evidence="3" id="KW-1029">Fimbrium biogenesis</keyword>
<evidence type="ECO:0000256" key="3">
    <source>
        <dbReference type="ARBA" id="ARBA00022558"/>
    </source>
</evidence>
<keyword evidence="5" id="KW-0574">Periplasm</keyword>
<evidence type="ECO:0000256" key="9">
    <source>
        <dbReference type="SAM" id="SignalP"/>
    </source>
</evidence>
<dbReference type="PANTHER" id="PTHR30251:SF2">
    <property type="entry name" value="FIMBRIAL CHAPERONE YADV-RELATED"/>
    <property type="match status" value="1"/>
</dbReference>
<reference evidence="12 13" key="1">
    <citation type="submission" date="2023-04" db="EMBL/GenBank/DDBJ databases">
        <title>Lysobacter sp. strain UC isolated from soil sample.</title>
        <authorList>
            <person name="Choksket S."/>
            <person name="Harshvardhan F."/>
            <person name="Rana R."/>
            <person name="Patil P.B."/>
            <person name="Korpole S."/>
        </authorList>
    </citation>
    <scope>NUCLEOTIDE SEQUENCE [LARGE SCALE GENOMIC DNA]</scope>
    <source>
        <strain evidence="12 13">UC</strain>
    </source>
</reference>
<dbReference type="PANTHER" id="PTHR30251">
    <property type="entry name" value="PILUS ASSEMBLY CHAPERONE"/>
    <property type="match status" value="1"/>
</dbReference>
<feature type="domain" description="Pili assembly chaperone N-terminal" evidence="10">
    <location>
        <begin position="27"/>
        <end position="149"/>
    </location>
</feature>
<evidence type="ECO:0000256" key="5">
    <source>
        <dbReference type="ARBA" id="ARBA00022764"/>
    </source>
</evidence>
<keyword evidence="7" id="KW-0393">Immunoglobulin domain</keyword>
<dbReference type="InterPro" id="IPR036316">
    <property type="entry name" value="Pili_assmbl_chap_C_dom_sf"/>
</dbReference>
<evidence type="ECO:0000259" key="10">
    <source>
        <dbReference type="Pfam" id="PF00345"/>
    </source>
</evidence>
<dbReference type="InterPro" id="IPR001829">
    <property type="entry name" value="Pili_assmbl_chaperone_bac"/>
</dbReference>
<accession>A0ABU1CHX2</accession>
<evidence type="ECO:0000256" key="2">
    <source>
        <dbReference type="ARBA" id="ARBA00007399"/>
    </source>
</evidence>
<dbReference type="InterPro" id="IPR013783">
    <property type="entry name" value="Ig-like_fold"/>
</dbReference>
<evidence type="ECO:0000313" key="13">
    <source>
        <dbReference type="Proteomes" id="UP001233535"/>
    </source>
</evidence>
<protein>
    <submittedName>
        <fullName evidence="12">Molecular chaperone</fullName>
    </submittedName>
</protein>
<evidence type="ECO:0000313" key="12">
    <source>
        <dbReference type="EMBL" id="MDR0184555.1"/>
    </source>
</evidence>
<dbReference type="Gene3D" id="2.60.40.10">
    <property type="entry name" value="Immunoglobulins"/>
    <property type="match status" value="2"/>
</dbReference>
<dbReference type="InterPro" id="IPR008962">
    <property type="entry name" value="PapD-like_sf"/>
</dbReference>
<dbReference type="Proteomes" id="UP001233535">
    <property type="component" value="Unassembled WGS sequence"/>
</dbReference>
<dbReference type="Pfam" id="PF02753">
    <property type="entry name" value="PapD_C"/>
    <property type="match status" value="1"/>
</dbReference>
<evidence type="ECO:0000256" key="1">
    <source>
        <dbReference type="ARBA" id="ARBA00004418"/>
    </source>
</evidence>
<feature type="domain" description="Pili assembly chaperone C-terminal" evidence="11">
    <location>
        <begin position="171"/>
        <end position="233"/>
    </location>
</feature>
<organism evidence="12 13">
    <name type="scientific">Lysobacter arvi</name>
    <dbReference type="NCBI Taxonomy" id="3038776"/>
    <lineage>
        <taxon>Bacteria</taxon>
        <taxon>Pseudomonadati</taxon>
        <taxon>Pseudomonadota</taxon>
        <taxon>Gammaproteobacteria</taxon>
        <taxon>Lysobacterales</taxon>
        <taxon>Lysobacteraceae</taxon>
        <taxon>Lysobacter</taxon>
    </lineage>
</organism>
<keyword evidence="4 9" id="KW-0732">Signal</keyword>
<dbReference type="Pfam" id="PF00345">
    <property type="entry name" value="PapD_N"/>
    <property type="match status" value="1"/>
</dbReference>
<comment type="similarity">
    <text evidence="2 8">Belongs to the periplasmic pilus chaperone family.</text>
</comment>
<proteinExistence type="inferred from homology"/>
<keyword evidence="13" id="KW-1185">Reference proteome</keyword>
<dbReference type="InterPro" id="IPR016148">
    <property type="entry name" value="Pili_assmbl_chaperone_C"/>
</dbReference>
<dbReference type="RefSeq" id="WP_309263669.1">
    <property type="nucleotide sequence ID" value="NZ_JARUHG010000006.1"/>
</dbReference>
<sequence length="242" mass="25701">MPSLFRAAAVALLAACAFVPAVQANVLVGGTRVILPAKDGEVTLRLTNDNDTPALVQAWIDTGDAKSTPDNVDTPFLITPPMFRMEPRRDQNLRILYTREPLPADRESLFWLNVLEVPPKPADRGADGNNYLQLALRSRLKLFFRPEGLQGDAQKAPAELAFHATGNALVVNNPTAFHVTLTDLVVEVGGKTVSVEGGMVSPKSELRLAATGLAGAPAGAVVRFNAINDFGAPSPFVGAIAP</sequence>
<dbReference type="InterPro" id="IPR050643">
    <property type="entry name" value="Periplasmic_pilus_chap"/>
</dbReference>